<dbReference type="SFLD" id="SFLDG00002">
    <property type="entry name" value="C1.7:_P-type_atpase_like"/>
    <property type="match status" value="1"/>
</dbReference>
<sequence>MEEKNNWHNISREEAVKLLRSDAKKGLSGKEIWSRRKEFGKNKLQEEKPLSQFKIFLEQFRSPLVYILIIAGIVTLFLREFIDSIVIFAAVFLNIIVGYVQESKSSKALRELKKVLSIKTIVFRDGNEKEILADELVPGDIVLLKPGDKVPADGRLIESYNLKINESALTGEWLSASKKTEILPENTPLADRDNMVYMGTSIEDGLGKIVVINTGIKTEIGKINILVEETKEEKTPYQKKLAHFSKIIGIIISIICIVIFIEGMITGGEFIEMFTTAVAVAVASIPEGLPVALTVILALGMQKILKKKGLVRKLAAAETLGSTSIIATDKTGTLTEAKMTVAGIYAFSSGEEKTVLKGAILCSEAFIENPDEKPENWVIRGMPTERALILAGANSGLFRNQLEEAEPQIDEIPFSSEYKYSASLRKISNKKGAENIVYVKGAPEIILEKSKYLKTNNGQVEINSGQKALLNDKHEELTNKGYRVLGTAYKKTDSLRLTARNQEESVNDLIFAGFIYFEDSIRKEAAEAIQTCYQAGMRPIIITGDHKLTAKAIANKLGLNVKDKNILEGKDLEEMSGPEFEKKLKDIQIYARVEPKHKLRIIKAWQEKGEVVAMTGDGINDAPALKQADIGVALGSGTEVAKEISDLVLLTDDFSIIVAAVEEGRAILDNIRKVITYLLSDSFTEVILVGASILAGFPLPVTAVQILWINLIEDGMPNIALAFEPKEKDLMKHKPQARNVPLLTREMKIIIFVIGLITDLILLGLFFWLWNENHNIEYVRTMIFACLAIDSISYVFCCKSLRRNLWNINLFDNKLLIGAWFLGIVGLLSAIYVPVLNKLLSTIPLAFSDWFIIGGLGVINVVLIEVVKYYFIVKHKTRI</sequence>
<feature type="transmembrane region" description="Helical" evidence="12">
    <location>
        <begin position="749"/>
        <end position="770"/>
    </location>
</feature>
<dbReference type="EMBL" id="MHLY01000007">
    <property type="protein sequence ID" value="OGZ18726.1"/>
    <property type="molecule type" value="Genomic_DNA"/>
</dbReference>
<dbReference type="InterPro" id="IPR050510">
    <property type="entry name" value="Cation_transp_ATPase_P-type"/>
</dbReference>
<dbReference type="SFLD" id="SFLDS00003">
    <property type="entry name" value="Haloacid_Dehalogenase"/>
    <property type="match status" value="1"/>
</dbReference>
<proteinExistence type="inferred from homology"/>
<gene>
    <name evidence="14" type="ORF">A2175_00355</name>
</gene>
<dbReference type="InterPro" id="IPR001757">
    <property type="entry name" value="P_typ_ATPase"/>
</dbReference>
<keyword evidence="5 12" id="KW-0812">Transmembrane</keyword>
<evidence type="ECO:0000313" key="15">
    <source>
        <dbReference type="Proteomes" id="UP000176755"/>
    </source>
</evidence>
<evidence type="ECO:0000313" key="14">
    <source>
        <dbReference type="EMBL" id="OGZ18726.1"/>
    </source>
</evidence>
<evidence type="ECO:0000256" key="8">
    <source>
        <dbReference type="ARBA" id="ARBA00022842"/>
    </source>
</evidence>
<dbReference type="Pfam" id="PF00690">
    <property type="entry name" value="Cation_ATPase_N"/>
    <property type="match status" value="1"/>
</dbReference>
<evidence type="ECO:0000256" key="11">
    <source>
        <dbReference type="ARBA" id="ARBA00023136"/>
    </source>
</evidence>
<dbReference type="SUPFAM" id="SSF56784">
    <property type="entry name" value="HAD-like"/>
    <property type="match status" value="1"/>
</dbReference>
<dbReference type="InterPro" id="IPR023299">
    <property type="entry name" value="ATPase_P-typ_cyto_dom_N"/>
</dbReference>
<comment type="caution">
    <text evidence="14">The sequence shown here is derived from an EMBL/GenBank/DDBJ whole genome shotgun (WGS) entry which is preliminary data.</text>
</comment>
<dbReference type="PRINTS" id="PR00119">
    <property type="entry name" value="CATATPASE"/>
</dbReference>
<dbReference type="PANTHER" id="PTHR43294:SF21">
    <property type="entry name" value="CATION TRANSPORTING ATPASE"/>
    <property type="match status" value="1"/>
</dbReference>
<evidence type="ECO:0000256" key="7">
    <source>
        <dbReference type="ARBA" id="ARBA00022840"/>
    </source>
</evidence>
<feature type="transmembrane region" description="Helical" evidence="12">
    <location>
        <begin position="277"/>
        <end position="299"/>
    </location>
</feature>
<dbReference type="Proteomes" id="UP000176755">
    <property type="component" value="Unassembled WGS sequence"/>
</dbReference>
<dbReference type="SUPFAM" id="SSF81653">
    <property type="entry name" value="Calcium ATPase, transduction domain A"/>
    <property type="match status" value="1"/>
</dbReference>
<dbReference type="InterPro" id="IPR004014">
    <property type="entry name" value="ATPase_P-typ_cation-transptr_N"/>
</dbReference>
<dbReference type="GO" id="GO:0005524">
    <property type="term" value="F:ATP binding"/>
    <property type="evidence" value="ECO:0007669"/>
    <property type="project" value="UniProtKB-KW"/>
</dbReference>
<dbReference type="Gene3D" id="1.20.1110.10">
    <property type="entry name" value="Calcium-transporting ATPase, transmembrane domain"/>
    <property type="match status" value="2"/>
</dbReference>
<dbReference type="Pfam" id="PF00689">
    <property type="entry name" value="Cation_ATPase_C"/>
    <property type="match status" value="1"/>
</dbReference>
<dbReference type="Pfam" id="PF00122">
    <property type="entry name" value="E1-E2_ATPase"/>
    <property type="match status" value="1"/>
</dbReference>
<dbReference type="AlphaFoldDB" id="A0A1G2DYU1"/>
<accession>A0A1G2DYU1</accession>
<keyword evidence="4" id="KW-0597">Phosphoprotein</keyword>
<evidence type="ECO:0000256" key="4">
    <source>
        <dbReference type="ARBA" id="ARBA00022553"/>
    </source>
</evidence>
<name>A0A1G2DYU1_9BACT</name>
<evidence type="ECO:0000256" key="10">
    <source>
        <dbReference type="ARBA" id="ARBA00022989"/>
    </source>
</evidence>
<keyword evidence="9" id="KW-1278">Translocase</keyword>
<dbReference type="InterPro" id="IPR059000">
    <property type="entry name" value="ATPase_P-type_domA"/>
</dbReference>
<evidence type="ECO:0000259" key="13">
    <source>
        <dbReference type="SMART" id="SM00831"/>
    </source>
</evidence>
<dbReference type="InterPro" id="IPR023214">
    <property type="entry name" value="HAD_sf"/>
</dbReference>
<dbReference type="SUPFAM" id="SSF81660">
    <property type="entry name" value="Metal cation-transporting ATPase, ATP-binding domain N"/>
    <property type="match status" value="1"/>
</dbReference>
<evidence type="ECO:0000256" key="6">
    <source>
        <dbReference type="ARBA" id="ARBA00022741"/>
    </source>
</evidence>
<dbReference type="SUPFAM" id="SSF81665">
    <property type="entry name" value="Calcium ATPase, transmembrane domain M"/>
    <property type="match status" value="1"/>
</dbReference>
<dbReference type="Gene3D" id="2.70.150.10">
    <property type="entry name" value="Calcium-transporting ATPase, cytoplasmic transduction domain A"/>
    <property type="match status" value="1"/>
</dbReference>
<keyword evidence="10 12" id="KW-1133">Transmembrane helix</keyword>
<protein>
    <recommendedName>
        <fullName evidence="13">Cation-transporting P-type ATPase N-terminal domain-containing protein</fullName>
    </recommendedName>
</protein>
<feature type="domain" description="Cation-transporting P-type ATPase N-terminal" evidence="13">
    <location>
        <begin position="6"/>
        <end position="80"/>
    </location>
</feature>
<dbReference type="FunFam" id="2.70.150.10:FF:000160">
    <property type="entry name" value="Sarcoplasmic/endoplasmic reticulum calcium ATPase 1"/>
    <property type="match status" value="1"/>
</dbReference>
<keyword evidence="6" id="KW-0547">Nucleotide-binding</keyword>
<dbReference type="Gene3D" id="3.40.50.1000">
    <property type="entry name" value="HAD superfamily/HAD-like"/>
    <property type="match status" value="1"/>
</dbReference>
<dbReference type="InterPro" id="IPR006068">
    <property type="entry name" value="ATPase_P-typ_cation-transptr_C"/>
</dbReference>
<comment type="similarity">
    <text evidence="2">Belongs to the cation transport ATPase (P-type) (TC 3.A.3) family. Type IIA subfamily.</text>
</comment>
<evidence type="ECO:0000256" key="2">
    <source>
        <dbReference type="ARBA" id="ARBA00005675"/>
    </source>
</evidence>
<evidence type="ECO:0000256" key="12">
    <source>
        <dbReference type="SAM" id="Phobius"/>
    </source>
</evidence>
<dbReference type="InterPro" id="IPR044492">
    <property type="entry name" value="P_typ_ATPase_HD_dom"/>
</dbReference>
<comment type="subcellular location">
    <subcellularLocation>
        <location evidence="1">Cell membrane</location>
        <topology evidence="1">Multi-pass membrane protein</topology>
    </subcellularLocation>
</comment>
<dbReference type="PRINTS" id="PR00120">
    <property type="entry name" value="HATPASE"/>
</dbReference>
<dbReference type="STRING" id="1801663.A2175_00355"/>
<dbReference type="GO" id="GO:0005886">
    <property type="term" value="C:plasma membrane"/>
    <property type="evidence" value="ECO:0007669"/>
    <property type="project" value="UniProtKB-SubCell"/>
</dbReference>
<dbReference type="PROSITE" id="PS00154">
    <property type="entry name" value="ATPASE_E1_E2"/>
    <property type="match status" value="1"/>
</dbReference>
<feature type="transmembrane region" description="Helical" evidence="12">
    <location>
        <begin position="247"/>
        <end position="265"/>
    </location>
</feature>
<keyword evidence="8" id="KW-0460">Magnesium</keyword>
<keyword evidence="7" id="KW-0067">ATP-binding</keyword>
<dbReference type="SMART" id="SM00831">
    <property type="entry name" value="Cation_ATPase_N"/>
    <property type="match status" value="1"/>
</dbReference>
<dbReference type="GO" id="GO:0016887">
    <property type="term" value="F:ATP hydrolysis activity"/>
    <property type="evidence" value="ECO:0007669"/>
    <property type="project" value="InterPro"/>
</dbReference>
<dbReference type="InterPro" id="IPR018303">
    <property type="entry name" value="ATPase_P-typ_P_site"/>
</dbReference>
<dbReference type="PANTHER" id="PTHR43294">
    <property type="entry name" value="SODIUM/POTASSIUM-TRANSPORTING ATPASE SUBUNIT ALPHA"/>
    <property type="match status" value="1"/>
</dbReference>
<dbReference type="InterPro" id="IPR036412">
    <property type="entry name" value="HAD-like_sf"/>
</dbReference>
<dbReference type="Pfam" id="PF13246">
    <property type="entry name" value="Cation_ATPase"/>
    <property type="match status" value="1"/>
</dbReference>
<reference evidence="14 15" key="1">
    <citation type="journal article" date="2016" name="Nat. Commun.">
        <title>Thousands of microbial genomes shed light on interconnected biogeochemical processes in an aquifer system.</title>
        <authorList>
            <person name="Anantharaman K."/>
            <person name="Brown C.T."/>
            <person name="Hug L.A."/>
            <person name="Sharon I."/>
            <person name="Castelle C.J."/>
            <person name="Probst A.J."/>
            <person name="Thomas B.C."/>
            <person name="Singh A."/>
            <person name="Wilkins M.J."/>
            <person name="Karaoz U."/>
            <person name="Brodie E.L."/>
            <person name="Williams K.H."/>
            <person name="Hubbard S.S."/>
            <person name="Banfield J.F."/>
        </authorList>
    </citation>
    <scope>NUCLEOTIDE SEQUENCE [LARGE SCALE GENOMIC DNA]</scope>
</reference>
<dbReference type="Pfam" id="PF08282">
    <property type="entry name" value="Hydrolase_3"/>
    <property type="match status" value="1"/>
</dbReference>
<feature type="transmembrane region" description="Helical" evidence="12">
    <location>
        <begin position="813"/>
        <end position="835"/>
    </location>
</feature>
<evidence type="ECO:0000256" key="1">
    <source>
        <dbReference type="ARBA" id="ARBA00004651"/>
    </source>
</evidence>
<evidence type="ECO:0000256" key="3">
    <source>
        <dbReference type="ARBA" id="ARBA00022475"/>
    </source>
</evidence>
<dbReference type="SFLD" id="SFLDF00027">
    <property type="entry name" value="p-type_atpase"/>
    <property type="match status" value="1"/>
</dbReference>
<evidence type="ECO:0000256" key="9">
    <source>
        <dbReference type="ARBA" id="ARBA00022967"/>
    </source>
</evidence>
<dbReference type="NCBIfam" id="TIGR01494">
    <property type="entry name" value="ATPase_P-type"/>
    <property type="match status" value="3"/>
</dbReference>
<feature type="transmembrane region" description="Helical" evidence="12">
    <location>
        <begin position="84"/>
        <end position="100"/>
    </location>
</feature>
<dbReference type="Gene3D" id="3.40.1110.10">
    <property type="entry name" value="Calcium-transporting ATPase, cytoplasmic domain N"/>
    <property type="match status" value="1"/>
</dbReference>
<dbReference type="InterPro" id="IPR008250">
    <property type="entry name" value="ATPase_P-typ_transduc_dom_A_sf"/>
</dbReference>
<keyword evidence="3" id="KW-1003">Cell membrane</keyword>
<dbReference type="InterPro" id="IPR023298">
    <property type="entry name" value="ATPase_P-typ_TM_dom_sf"/>
</dbReference>
<feature type="transmembrane region" description="Helical" evidence="12">
    <location>
        <begin position="60"/>
        <end position="78"/>
    </location>
</feature>
<keyword evidence="11 12" id="KW-0472">Membrane</keyword>
<feature type="transmembrane region" description="Helical" evidence="12">
    <location>
        <begin position="850"/>
        <end position="871"/>
    </location>
</feature>
<organism evidence="14 15">
    <name type="scientific">Candidatus Nealsonbacteria bacterium RBG_13_42_11</name>
    <dbReference type="NCBI Taxonomy" id="1801663"/>
    <lineage>
        <taxon>Bacteria</taxon>
        <taxon>Candidatus Nealsoniibacteriota</taxon>
    </lineage>
</organism>
<evidence type="ECO:0000256" key="5">
    <source>
        <dbReference type="ARBA" id="ARBA00022692"/>
    </source>
</evidence>